<sequence>MSSHIAPTDEKNANGSTGSELGTLDSLDMTPDQERAIKRRITIAIVPYSTFLYVNIGQARLAGLEKDLHLKGNQYDIALTVFFASYIFFEVPSNPALRWLKPHRWICFTMLSWGLVMTLMGVVNDFGGLTAARLMLGLAESGLLPGIALLLTTWYNRNEQNFVISLLSAAASLAGAFGGILAFGIRHMDGVGGKGGWAWIFILEGIVTFLCAIPAWWLIPDFPEDHRVLKGIDRERWLHRLAKNQGVTNAPLPFSWRQVRRAFTDWRTHVYALLYIGIAEPVYSLSLFMPTIIKELGYTNANATLLSVPPYVFAFITTLSVAIASDRLVQRGIFIIGGMLTVIVGYAILIANVSTGVKYFALFLCVGGASPCVATATTLIGNYGPVYTRAAAMGFFFSVGNCAAIISSNIYPNSTAPRFIRGHSIAVAFSFMTIICVSILMASNWRENARRDRVYGVVAPDGSDAHPRKVLTPEQKVTWGLEGLSELEIIELGDRHPGFRYIL</sequence>
<dbReference type="GO" id="GO:0016020">
    <property type="term" value="C:membrane"/>
    <property type="evidence" value="ECO:0007669"/>
    <property type="project" value="UniProtKB-SubCell"/>
</dbReference>
<evidence type="ECO:0000256" key="5">
    <source>
        <dbReference type="ARBA" id="ARBA00023136"/>
    </source>
</evidence>
<dbReference type="FunFam" id="1.20.1250.20:FF:000018">
    <property type="entry name" value="MFS transporter permease"/>
    <property type="match status" value="1"/>
</dbReference>
<feature type="transmembrane region" description="Helical" evidence="7">
    <location>
        <begin position="359"/>
        <end position="380"/>
    </location>
</feature>
<feature type="transmembrane region" description="Helical" evidence="7">
    <location>
        <begin position="162"/>
        <end position="185"/>
    </location>
</feature>
<evidence type="ECO:0000313" key="10">
    <source>
        <dbReference type="Proteomes" id="UP000886523"/>
    </source>
</evidence>
<evidence type="ECO:0000256" key="3">
    <source>
        <dbReference type="ARBA" id="ARBA00022692"/>
    </source>
</evidence>
<feature type="transmembrane region" description="Helical" evidence="7">
    <location>
        <begin position="135"/>
        <end position="155"/>
    </location>
</feature>
<keyword evidence="5 7" id="KW-0472">Membrane</keyword>
<evidence type="ECO:0000256" key="7">
    <source>
        <dbReference type="SAM" id="Phobius"/>
    </source>
</evidence>
<dbReference type="SUPFAM" id="SSF103473">
    <property type="entry name" value="MFS general substrate transporter"/>
    <property type="match status" value="1"/>
</dbReference>
<gene>
    <name evidence="9" type="ORF">BS47DRAFT_1353318</name>
</gene>
<dbReference type="PROSITE" id="PS50850">
    <property type="entry name" value="MFS"/>
    <property type="match status" value="1"/>
</dbReference>
<evidence type="ECO:0000259" key="8">
    <source>
        <dbReference type="PROSITE" id="PS50850"/>
    </source>
</evidence>
<reference evidence="9" key="1">
    <citation type="journal article" date="2020" name="Nat. Commun.">
        <title>Large-scale genome sequencing of mycorrhizal fungi provides insights into the early evolution of symbiotic traits.</title>
        <authorList>
            <person name="Miyauchi S."/>
            <person name="Kiss E."/>
            <person name="Kuo A."/>
            <person name="Drula E."/>
            <person name="Kohler A."/>
            <person name="Sanchez-Garcia M."/>
            <person name="Morin E."/>
            <person name="Andreopoulos B."/>
            <person name="Barry K.W."/>
            <person name="Bonito G."/>
            <person name="Buee M."/>
            <person name="Carver A."/>
            <person name="Chen C."/>
            <person name="Cichocki N."/>
            <person name="Clum A."/>
            <person name="Culley D."/>
            <person name="Crous P.W."/>
            <person name="Fauchery L."/>
            <person name="Girlanda M."/>
            <person name="Hayes R.D."/>
            <person name="Keri Z."/>
            <person name="LaButti K."/>
            <person name="Lipzen A."/>
            <person name="Lombard V."/>
            <person name="Magnuson J."/>
            <person name="Maillard F."/>
            <person name="Murat C."/>
            <person name="Nolan M."/>
            <person name="Ohm R.A."/>
            <person name="Pangilinan J."/>
            <person name="Pereira M.F."/>
            <person name="Perotto S."/>
            <person name="Peter M."/>
            <person name="Pfister S."/>
            <person name="Riley R."/>
            <person name="Sitrit Y."/>
            <person name="Stielow J.B."/>
            <person name="Szollosi G."/>
            <person name="Zifcakova L."/>
            <person name="Stursova M."/>
            <person name="Spatafora J.W."/>
            <person name="Tedersoo L."/>
            <person name="Vaario L.M."/>
            <person name="Yamada A."/>
            <person name="Yan M."/>
            <person name="Wang P."/>
            <person name="Xu J."/>
            <person name="Bruns T."/>
            <person name="Baldrian P."/>
            <person name="Vilgalys R."/>
            <person name="Dunand C."/>
            <person name="Henrissat B."/>
            <person name="Grigoriev I.V."/>
            <person name="Hibbett D."/>
            <person name="Nagy L.G."/>
            <person name="Martin F.M."/>
        </authorList>
    </citation>
    <scope>NUCLEOTIDE SEQUENCE</scope>
    <source>
        <strain evidence="9">UP504</strain>
    </source>
</reference>
<dbReference type="OrthoDB" id="2962993at2759"/>
<evidence type="ECO:0000256" key="1">
    <source>
        <dbReference type="ARBA" id="ARBA00004141"/>
    </source>
</evidence>
<feature type="transmembrane region" description="Helical" evidence="7">
    <location>
        <begin position="75"/>
        <end position="93"/>
    </location>
</feature>
<dbReference type="InterPro" id="IPR036259">
    <property type="entry name" value="MFS_trans_sf"/>
</dbReference>
<comment type="caution">
    <text evidence="9">The sequence shown here is derived from an EMBL/GenBank/DDBJ whole genome shotgun (WGS) entry which is preliminary data.</text>
</comment>
<feature type="transmembrane region" description="Helical" evidence="7">
    <location>
        <begin position="392"/>
        <end position="411"/>
    </location>
</feature>
<feature type="transmembrane region" description="Helical" evidence="7">
    <location>
        <begin position="332"/>
        <end position="353"/>
    </location>
</feature>
<feature type="transmembrane region" description="Helical" evidence="7">
    <location>
        <begin position="270"/>
        <end position="293"/>
    </location>
</feature>
<dbReference type="PANTHER" id="PTHR43791">
    <property type="entry name" value="PERMEASE-RELATED"/>
    <property type="match status" value="1"/>
</dbReference>
<feature type="transmembrane region" description="Helical" evidence="7">
    <location>
        <begin position="305"/>
        <end position="325"/>
    </location>
</feature>
<feature type="transmembrane region" description="Helical" evidence="7">
    <location>
        <begin position="423"/>
        <end position="443"/>
    </location>
</feature>
<evidence type="ECO:0000256" key="2">
    <source>
        <dbReference type="ARBA" id="ARBA00022448"/>
    </source>
</evidence>
<feature type="domain" description="Major facilitator superfamily (MFS) profile" evidence="8">
    <location>
        <begin position="35"/>
        <end position="450"/>
    </location>
</feature>
<proteinExistence type="predicted"/>
<feature type="transmembrane region" description="Helical" evidence="7">
    <location>
        <begin position="197"/>
        <end position="219"/>
    </location>
</feature>
<dbReference type="GO" id="GO:0022857">
    <property type="term" value="F:transmembrane transporter activity"/>
    <property type="evidence" value="ECO:0007669"/>
    <property type="project" value="InterPro"/>
</dbReference>
<accession>A0A9P6DPA8</accession>
<feature type="transmembrane region" description="Helical" evidence="7">
    <location>
        <begin position="105"/>
        <end position="123"/>
    </location>
</feature>
<keyword evidence="4 7" id="KW-1133">Transmembrane helix</keyword>
<evidence type="ECO:0000256" key="4">
    <source>
        <dbReference type="ARBA" id="ARBA00022989"/>
    </source>
</evidence>
<keyword evidence="2" id="KW-0813">Transport</keyword>
<dbReference type="Proteomes" id="UP000886523">
    <property type="component" value="Unassembled WGS sequence"/>
</dbReference>
<keyword evidence="10" id="KW-1185">Reference proteome</keyword>
<evidence type="ECO:0000313" key="9">
    <source>
        <dbReference type="EMBL" id="KAF9506094.1"/>
    </source>
</evidence>
<dbReference type="Gene3D" id="1.20.1250.20">
    <property type="entry name" value="MFS general substrate transporter like domains"/>
    <property type="match status" value="2"/>
</dbReference>
<dbReference type="InterPro" id="IPR020846">
    <property type="entry name" value="MFS_dom"/>
</dbReference>
<dbReference type="AlphaFoldDB" id="A0A9P6DPA8"/>
<name>A0A9P6DPA8_9AGAM</name>
<keyword evidence="3 7" id="KW-0812">Transmembrane</keyword>
<organism evidence="9 10">
    <name type="scientific">Hydnum rufescens UP504</name>
    <dbReference type="NCBI Taxonomy" id="1448309"/>
    <lineage>
        <taxon>Eukaryota</taxon>
        <taxon>Fungi</taxon>
        <taxon>Dikarya</taxon>
        <taxon>Basidiomycota</taxon>
        <taxon>Agaricomycotina</taxon>
        <taxon>Agaricomycetes</taxon>
        <taxon>Cantharellales</taxon>
        <taxon>Hydnaceae</taxon>
        <taxon>Hydnum</taxon>
    </lineage>
</organism>
<dbReference type="EMBL" id="MU129124">
    <property type="protein sequence ID" value="KAF9506094.1"/>
    <property type="molecule type" value="Genomic_DNA"/>
</dbReference>
<protein>
    <recommendedName>
        <fullName evidence="8">Major facilitator superfamily (MFS) profile domain-containing protein</fullName>
    </recommendedName>
</protein>
<feature type="region of interest" description="Disordered" evidence="6">
    <location>
        <begin position="1"/>
        <end position="27"/>
    </location>
</feature>
<comment type="subcellular location">
    <subcellularLocation>
        <location evidence="1">Membrane</location>
        <topology evidence="1">Multi-pass membrane protein</topology>
    </subcellularLocation>
</comment>
<dbReference type="InterPro" id="IPR011701">
    <property type="entry name" value="MFS"/>
</dbReference>
<dbReference type="FunFam" id="1.20.1250.20:FF:000013">
    <property type="entry name" value="MFS general substrate transporter"/>
    <property type="match status" value="1"/>
</dbReference>
<evidence type="ECO:0000256" key="6">
    <source>
        <dbReference type="SAM" id="MobiDB-lite"/>
    </source>
</evidence>
<dbReference type="Pfam" id="PF07690">
    <property type="entry name" value="MFS_1"/>
    <property type="match status" value="1"/>
</dbReference>
<dbReference type="PANTHER" id="PTHR43791:SF19">
    <property type="entry name" value="TRANSPORTER, PUTATIVE (AFU_ORTHOLOGUE AFUA_1G01812)-RELATED"/>
    <property type="match status" value="1"/>
</dbReference>
<feature type="transmembrane region" description="Helical" evidence="7">
    <location>
        <begin position="41"/>
        <end position="63"/>
    </location>
</feature>